<dbReference type="SUPFAM" id="SSF82199">
    <property type="entry name" value="SET domain"/>
    <property type="match status" value="1"/>
</dbReference>
<dbReference type="Gene3D" id="3.30.40.10">
    <property type="entry name" value="Zinc/RING finger domain, C3HC4 (zinc finger)"/>
    <property type="match status" value="1"/>
</dbReference>
<reference evidence="8" key="1">
    <citation type="journal article" date="2012" name="Science">
        <title>The Paleozoic origin of enzymatic lignin decomposition reconstructed from 31 fungal genomes.</title>
        <authorList>
            <person name="Floudas D."/>
            <person name="Binder M."/>
            <person name="Riley R."/>
            <person name="Barry K."/>
            <person name="Blanchette R.A."/>
            <person name="Henrissat B."/>
            <person name="Martinez A.T."/>
            <person name="Otillar R."/>
            <person name="Spatafora J.W."/>
            <person name="Yadav J.S."/>
            <person name="Aerts A."/>
            <person name="Benoit I."/>
            <person name="Boyd A."/>
            <person name="Carlson A."/>
            <person name="Copeland A."/>
            <person name="Coutinho P.M."/>
            <person name="de Vries R.P."/>
            <person name="Ferreira P."/>
            <person name="Findley K."/>
            <person name="Foster B."/>
            <person name="Gaskell J."/>
            <person name="Glotzer D."/>
            <person name="Gorecki P."/>
            <person name="Heitman J."/>
            <person name="Hesse C."/>
            <person name="Hori C."/>
            <person name="Igarashi K."/>
            <person name="Jurgens J.A."/>
            <person name="Kallen N."/>
            <person name="Kersten P."/>
            <person name="Kohler A."/>
            <person name="Kuees U."/>
            <person name="Kumar T.K.A."/>
            <person name="Kuo A."/>
            <person name="LaButti K."/>
            <person name="Larrondo L.F."/>
            <person name="Lindquist E."/>
            <person name="Ling A."/>
            <person name="Lombard V."/>
            <person name="Lucas S."/>
            <person name="Lundell T."/>
            <person name="Martin R."/>
            <person name="McLaughlin D.J."/>
            <person name="Morgenstern I."/>
            <person name="Morin E."/>
            <person name="Murat C."/>
            <person name="Nagy L.G."/>
            <person name="Nolan M."/>
            <person name="Ohm R.A."/>
            <person name="Patyshakuliyeva A."/>
            <person name="Rokas A."/>
            <person name="Ruiz-Duenas F.J."/>
            <person name="Sabat G."/>
            <person name="Salamov A."/>
            <person name="Samejima M."/>
            <person name="Schmutz J."/>
            <person name="Slot J.C."/>
            <person name="St John F."/>
            <person name="Stenlid J."/>
            <person name="Sun H."/>
            <person name="Sun S."/>
            <person name="Syed K."/>
            <person name="Tsang A."/>
            <person name="Wiebenga A."/>
            <person name="Young D."/>
            <person name="Pisabarro A."/>
            <person name="Eastwood D.C."/>
            <person name="Martin F."/>
            <person name="Cullen D."/>
            <person name="Grigoriev I.V."/>
            <person name="Hibbett D.S."/>
        </authorList>
    </citation>
    <scope>NUCLEOTIDE SEQUENCE [LARGE SCALE GENOMIC DNA]</scope>
    <source>
        <strain evidence="8">TFB10046</strain>
    </source>
</reference>
<dbReference type="CDD" id="cd19183">
    <property type="entry name" value="SET_SpSET3-like"/>
    <property type="match status" value="1"/>
</dbReference>
<organism evidence="7 8">
    <name type="scientific">Auricularia subglabra (strain TFB-10046 / SS5)</name>
    <name type="common">White-rot fungus</name>
    <name type="synonym">Auricularia delicata (strain TFB10046)</name>
    <dbReference type="NCBI Taxonomy" id="717982"/>
    <lineage>
        <taxon>Eukaryota</taxon>
        <taxon>Fungi</taxon>
        <taxon>Dikarya</taxon>
        <taxon>Basidiomycota</taxon>
        <taxon>Agaricomycotina</taxon>
        <taxon>Agaricomycetes</taxon>
        <taxon>Auriculariales</taxon>
        <taxon>Auriculariaceae</taxon>
        <taxon>Auricularia</taxon>
    </lineage>
</organism>
<accession>J0WQ97</accession>
<dbReference type="PROSITE" id="PS50280">
    <property type="entry name" value="SET"/>
    <property type="match status" value="1"/>
</dbReference>
<dbReference type="PROSITE" id="PS01359">
    <property type="entry name" value="ZF_PHD_1"/>
    <property type="match status" value="1"/>
</dbReference>
<dbReference type="InParanoid" id="J0WQ97"/>
<dbReference type="Pfam" id="PF20826">
    <property type="entry name" value="PHD_5"/>
    <property type="match status" value="1"/>
</dbReference>
<evidence type="ECO:0000256" key="3">
    <source>
        <dbReference type="ARBA" id="ARBA00022833"/>
    </source>
</evidence>
<name>J0WQ97_AURST</name>
<keyword evidence="4" id="KW-0156">Chromatin regulator</keyword>
<dbReference type="PANTHER" id="PTHR46462">
    <property type="entry name" value="UPSET, ISOFORM A"/>
    <property type="match status" value="1"/>
</dbReference>
<evidence type="ECO:0000313" key="8">
    <source>
        <dbReference type="Proteomes" id="UP000006514"/>
    </source>
</evidence>
<keyword evidence="2" id="KW-0863">Zinc-finger</keyword>
<keyword evidence="8" id="KW-1185">Reference proteome</keyword>
<evidence type="ECO:0000256" key="4">
    <source>
        <dbReference type="ARBA" id="ARBA00022853"/>
    </source>
</evidence>
<dbReference type="InterPro" id="IPR046341">
    <property type="entry name" value="SET_dom_sf"/>
</dbReference>
<evidence type="ECO:0000256" key="1">
    <source>
        <dbReference type="ARBA" id="ARBA00022723"/>
    </source>
</evidence>
<dbReference type="SUPFAM" id="SSF57903">
    <property type="entry name" value="FYVE/PHD zinc finger"/>
    <property type="match status" value="1"/>
</dbReference>
<evidence type="ECO:0000259" key="6">
    <source>
        <dbReference type="PROSITE" id="PS50280"/>
    </source>
</evidence>
<dbReference type="Gene3D" id="2.170.270.10">
    <property type="entry name" value="SET domain"/>
    <property type="match status" value="1"/>
</dbReference>
<dbReference type="GO" id="GO:0070210">
    <property type="term" value="C:Rpd3L-Expanded complex"/>
    <property type="evidence" value="ECO:0007669"/>
    <property type="project" value="TreeGrafter"/>
</dbReference>
<dbReference type="InterPro" id="IPR013083">
    <property type="entry name" value="Znf_RING/FYVE/PHD"/>
</dbReference>
<dbReference type="GO" id="GO:0008270">
    <property type="term" value="F:zinc ion binding"/>
    <property type="evidence" value="ECO:0007669"/>
    <property type="project" value="UniProtKB-KW"/>
</dbReference>
<dbReference type="SMART" id="SM00317">
    <property type="entry name" value="SET"/>
    <property type="match status" value="1"/>
</dbReference>
<dbReference type="PANTHER" id="PTHR46462:SF3">
    <property type="entry name" value="UPSET, ISOFORM A"/>
    <property type="match status" value="1"/>
</dbReference>
<dbReference type="InterPro" id="IPR044435">
    <property type="entry name" value="Set3/4_SET"/>
</dbReference>
<dbReference type="OrthoDB" id="79252at2759"/>
<dbReference type="Pfam" id="PF00856">
    <property type="entry name" value="SET"/>
    <property type="match status" value="1"/>
</dbReference>
<dbReference type="EMBL" id="JH687928">
    <property type="protein sequence ID" value="EJD34677.1"/>
    <property type="molecule type" value="Genomic_DNA"/>
</dbReference>
<dbReference type="InterPro" id="IPR011011">
    <property type="entry name" value="Znf_FYVE_PHD"/>
</dbReference>
<dbReference type="InterPro" id="IPR001965">
    <property type="entry name" value="Znf_PHD"/>
</dbReference>
<dbReference type="GO" id="GO:0006355">
    <property type="term" value="P:regulation of DNA-templated transcription"/>
    <property type="evidence" value="ECO:0007669"/>
    <property type="project" value="TreeGrafter"/>
</dbReference>
<evidence type="ECO:0000256" key="2">
    <source>
        <dbReference type="ARBA" id="ARBA00022771"/>
    </source>
</evidence>
<protein>
    <recommendedName>
        <fullName evidence="6">SET domain-containing protein</fullName>
    </recommendedName>
</protein>
<dbReference type="eggNOG" id="KOG1844">
    <property type="taxonomic scope" value="Eukaryota"/>
</dbReference>
<keyword evidence="1" id="KW-0479">Metal-binding</keyword>
<dbReference type="InterPro" id="IPR019786">
    <property type="entry name" value="Zinc_finger_PHD-type_CS"/>
</dbReference>
<dbReference type="GO" id="GO:0006325">
    <property type="term" value="P:chromatin organization"/>
    <property type="evidence" value="ECO:0007669"/>
    <property type="project" value="UniProtKB-KW"/>
</dbReference>
<evidence type="ECO:0000256" key="5">
    <source>
        <dbReference type="SAM" id="MobiDB-lite"/>
    </source>
</evidence>
<dbReference type="GO" id="GO:0034967">
    <property type="term" value="C:Set3 complex"/>
    <property type="evidence" value="ECO:0007669"/>
    <property type="project" value="TreeGrafter"/>
</dbReference>
<sequence>MSLLGTKRKRGAAPYNGRAASLSAAAEVVRCICSTSADDGQEMIECDGCKVWQHTDCVGARAGQLAWRCERCDPRPPAQLAAMVAQARARRGMDVGPGDEYIELPRDDWTFAPHALDDLRPSLTLEHEQMLPPPGYAAEPRKLQVQRVHYAGQYGLFARVRRERGDLLARFLAVVARGADYLADPTNMYPSLFLPKPYVHLLPAPGGPLVLDTRRAGGATRFVRHGCWPNAELLPARIGPGGQLAFVLAATRDIEPGDEIVLPWEWDDMHPVHRFARANLLTSNTSNLRAHVGSFLTAAEGFIPPCACADPNTCLWSAMRRFASNEPSPPFTPPPLPKRGIAAVVRQGFGQGAMLLPSTASASNLWLPTSSHLSTPLAPGHSAATAATFAPSRIQPAADEERLPHRMRKVQIRRIFDELRGQGAFERGRVWDPVFTVTVRGQISGVSAGATARTAKAKRGKMDVLSLLADGGGGGGHVPSDVPITPLAALSLDTPVTRRPLSPAFPERPLSPAPRPPNLLENKRKPKKWT</sequence>
<keyword evidence="3" id="KW-0862">Zinc</keyword>
<dbReference type="InterPro" id="IPR001214">
    <property type="entry name" value="SET_dom"/>
</dbReference>
<gene>
    <name evidence="7" type="ORF">AURDEDRAFT_117595</name>
</gene>
<dbReference type="Proteomes" id="UP000006514">
    <property type="component" value="Unassembled WGS sequence"/>
</dbReference>
<dbReference type="KEGG" id="adl:AURDEDRAFT_117595"/>
<feature type="region of interest" description="Disordered" evidence="5">
    <location>
        <begin position="495"/>
        <end position="530"/>
    </location>
</feature>
<dbReference type="SMART" id="SM00249">
    <property type="entry name" value="PHD"/>
    <property type="match status" value="1"/>
</dbReference>
<dbReference type="AlphaFoldDB" id="J0WQ97"/>
<feature type="domain" description="SET" evidence="6">
    <location>
        <begin position="141"/>
        <end position="265"/>
    </location>
</feature>
<evidence type="ECO:0000313" key="7">
    <source>
        <dbReference type="EMBL" id="EJD34677.1"/>
    </source>
</evidence>
<proteinExistence type="predicted"/>